<feature type="region of interest" description="Disordered" evidence="1">
    <location>
        <begin position="315"/>
        <end position="384"/>
    </location>
</feature>
<feature type="compositionally biased region" description="Basic and acidic residues" evidence="1">
    <location>
        <begin position="315"/>
        <end position="327"/>
    </location>
</feature>
<reference evidence="2 3" key="1">
    <citation type="submission" date="2015-04" db="EMBL/GenBank/DDBJ databases">
        <title>The draft genome sequence of Fusarium langsethiae, a T-2/HT-2 mycotoxin producer.</title>
        <authorList>
            <person name="Lysoe E."/>
            <person name="Divon H.H."/>
            <person name="Terzi V."/>
            <person name="Orru L."/>
            <person name="Lamontanara A."/>
            <person name="Kolseth A.-K."/>
            <person name="Frandsen R.J."/>
            <person name="Nielsen K."/>
            <person name="Thrane U."/>
        </authorList>
    </citation>
    <scope>NUCLEOTIDE SEQUENCE [LARGE SCALE GENOMIC DNA]</scope>
    <source>
        <strain evidence="2 3">Fl201059</strain>
    </source>
</reference>
<gene>
    <name evidence="2" type="ORF">FLAG1_11997</name>
</gene>
<keyword evidence="3" id="KW-1185">Reference proteome</keyword>
<evidence type="ECO:0000313" key="3">
    <source>
        <dbReference type="Proteomes" id="UP000037904"/>
    </source>
</evidence>
<protein>
    <submittedName>
        <fullName evidence="2">Uncharacterized protein</fullName>
    </submittedName>
</protein>
<evidence type="ECO:0000313" key="2">
    <source>
        <dbReference type="EMBL" id="KPA35314.1"/>
    </source>
</evidence>
<dbReference type="EMBL" id="JXCE01001258">
    <property type="protein sequence ID" value="KPA35314.1"/>
    <property type="molecule type" value="Genomic_DNA"/>
</dbReference>
<dbReference type="OrthoDB" id="3485856at2759"/>
<dbReference type="AlphaFoldDB" id="A0A0N0DAH0"/>
<comment type="caution">
    <text evidence="2">The sequence shown here is derived from an EMBL/GenBank/DDBJ whole genome shotgun (WGS) entry which is preliminary data.</text>
</comment>
<feature type="region of interest" description="Disordered" evidence="1">
    <location>
        <begin position="1"/>
        <end position="49"/>
    </location>
</feature>
<dbReference type="Proteomes" id="UP000037904">
    <property type="component" value="Unassembled WGS sequence"/>
</dbReference>
<sequence>MDNKHDMLPDHSPQQRSRIQSARKITPPECKAPPSPPATAERTRLQTTNALPQSLVDFKRKAEAGDVSERTSILISKKDYNNARDRIESIFSKFDYDPGSGCIILHMPSATHEAFVYEITRAIHSEVARVGRENPGARGLTSQICGTGSARIFLDVDSDEHEADKARTEIRRQPDAQFEVEGAALPGVVIEVSRTQDGRQMPKIAKEYIHHSDGLIKVVICIDINSGKESTISVWKPRFIPEEESDQVTMDIEQAVKSKPFRTAEGNTVNNDSSLILHLHEFAPDELSHDYPNLPLSIPYHKICEFLNKAERLHERRESQSARDKRSAQRARVKKRKLSSSSGDGLDTEDEEKFAAKEKSTVDKDEKKDGDYAPRPAKKRAQRA</sequence>
<accession>A0A0N0DAH0</accession>
<organism evidence="2 3">
    <name type="scientific">Fusarium langsethiae</name>
    <dbReference type="NCBI Taxonomy" id="179993"/>
    <lineage>
        <taxon>Eukaryota</taxon>
        <taxon>Fungi</taxon>
        <taxon>Dikarya</taxon>
        <taxon>Ascomycota</taxon>
        <taxon>Pezizomycotina</taxon>
        <taxon>Sordariomycetes</taxon>
        <taxon>Hypocreomycetidae</taxon>
        <taxon>Hypocreales</taxon>
        <taxon>Nectriaceae</taxon>
        <taxon>Fusarium</taxon>
    </lineage>
</organism>
<proteinExistence type="predicted"/>
<feature type="compositionally biased region" description="Basic and acidic residues" evidence="1">
    <location>
        <begin position="353"/>
        <end position="372"/>
    </location>
</feature>
<evidence type="ECO:0000256" key="1">
    <source>
        <dbReference type="SAM" id="MobiDB-lite"/>
    </source>
</evidence>
<name>A0A0N0DAH0_FUSLA</name>
<feature type="compositionally biased region" description="Basic residues" evidence="1">
    <location>
        <begin position="328"/>
        <end position="338"/>
    </location>
</feature>